<feature type="domain" description="Bacterial Ig-like" evidence="2">
    <location>
        <begin position="1447"/>
        <end position="1511"/>
    </location>
</feature>
<evidence type="ECO:0000313" key="4">
    <source>
        <dbReference type="EMBL" id="SQI40656.1"/>
    </source>
</evidence>
<reference evidence="4 5" key="1">
    <citation type="submission" date="2018-06" db="EMBL/GenBank/DDBJ databases">
        <authorList>
            <consortium name="Pathogen Informatics"/>
            <person name="Doyle S."/>
        </authorList>
    </citation>
    <scope>NUCLEOTIDE SEQUENCE [LARGE SCALE GENOMIC DNA]</scope>
    <source>
        <strain evidence="4 5">NCTC12151</strain>
    </source>
</reference>
<feature type="domain" description="Bacterial Ig-like" evidence="2">
    <location>
        <begin position="231"/>
        <end position="294"/>
    </location>
</feature>
<dbReference type="RefSeq" id="WP_111740236.1">
    <property type="nucleotide sequence ID" value="NZ_LR698987.1"/>
</dbReference>
<dbReference type="InterPro" id="IPR048051">
    <property type="entry name" value="BapA-like_prefix-like"/>
</dbReference>
<evidence type="ECO:0000259" key="2">
    <source>
        <dbReference type="Pfam" id="PF19077"/>
    </source>
</evidence>
<dbReference type="NCBIfam" id="NF033510">
    <property type="entry name" value="Ca_tandemer"/>
    <property type="match status" value="26"/>
</dbReference>
<dbReference type="OrthoDB" id="8481600at2"/>
<feature type="domain" description="Bacterial Ig-like" evidence="2">
    <location>
        <begin position="426"/>
        <end position="493"/>
    </location>
</feature>
<evidence type="ECO:0000256" key="1">
    <source>
        <dbReference type="SAM" id="MobiDB-lite"/>
    </source>
</evidence>
<feature type="region of interest" description="Disordered" evidence="1">
    <location>
        <begin position="2942"/>
        <end position="2992"/>
    </location>
</feature>
<accession>A0A2X4UL68</accession>
<sequence length="3149" mass="317755">MALENNISVISLSGGEEVATYEAGSRTVAMAQPSVVHMQGSPAMVARYERAGNDLILHMKDGSTVRYQNFFLSTDSEQSELVFDDGESQQHAVFPFAELPASSAEQTIVPTYEVVETNDNTPVALALAALGGLLAVGAAAFGGSGGGGNHHNNVFSGSNNGNNGGGNNGGGNNGGGNNGGGNNGGGNNGGGNNGGGDAPTVTIITVGNDAYINALEHQQPLLISGTTTHMTAGSSVQITLNGKSYTATIQANGSWSFTVPAQDVQQLPDGKLTVTAKVQDAAGKTGQDTHDITVIASAEDLPTITVNTVAGDDVINAQEAQSNVIISGTTTHVTAGQKVTITIQGKDYTTTVDASGNWSFSLPPSAAQGLNQGEQTITVKVSDVAGNTATDSHTVDVDTVPPLLTIDIFIKDNILNYAESLLEQILSGTADPDAKVTVKIGDSTTVVTADGEGHWELAVSAEELAALLDGSVTITASVTDEAGNETTVSSTLNVATHELPVPTLNTPFGDGILNQAEADATQTLSGTTGVSGLGQTVTVNIGGKDYTATVDINGSWTLQLTSSDLQGLDEGSVSITVTVSDFAGNSTELNSTFVVDTTPPTLTVGTIAGDGVINAAEALAAILISGTASLSEAGQTVHITLVPGGGDYTGVVQGDGTWQITLPAGTFNGLSDGNITVKTSLSDTAGNSISDETSVTLNASSNSFPTVDIVAVGNDAYVNATEHQQPLVISGTTTGMAEGQLVTITLNEKTYTAEIQEDGSWSYTIPALDVQQLPDGPITVSTKVVNSVGNPATDSQDITVIASPGNLPTITINTVAGDDVINVKESESDVVISGTTTHVTEGQEVTITLDGKEYTTTVDSSGNWSFSVPSSVVEGLDQGLQTITVEVSDVAGNSVSGSHNVVVDTVPPLLSIDIFVNDNILNYAEALLGQLLSGSTDPDAKVSITIGSKTTIVTADSEGHWELAVSATDLLALEDGSSTITVKVTDEAGNSTEELLNITVATHNLPALTLDPMFGDGLLSIAEMLDGGALTGSCTNLPIGTVVSVTIGGDTYTGSVTTSGHWTVNIPAGVLSGLDNGPTEIVVTAQDSYGNQGSAHGSLDVHLQAPLAVLTLPLFGDGILNLAEALAGQTLTGSSGLIGAGQSVYITLDGVRYDGTVNANGNWSVQLPPDVLQGLLDTGHSISVTLTDAAGNHVTCPDLSFTSVIHNIPAPTLDLPFGDGILNHAEALLGGELSGSTGVIGLGQTVIVSVNGIPIEATVDANGHWTLPLDSTTLLGLQDGSWTITIKATDSAGNSTTVSDTLQVLINHLPNATINTPFGDGVLNLSEASSAAGQVISGTTGLTGPGQTVVVTLDGVPQTVTVNDAGQWSITLGSGTLTGLDPNVPHDIHVKVTDSAGNVSEKDLSFNAYLTLPTPSFDPVGNPFLDGYLNLSEAGQTIVLTGKTGITGTGQGVMLTIDLGGVSYPVTIDSNGNWTATIDANALLGLNNGSHTLTLTATDAAGNSNSVDLPFNAQLTLPQPTINLPFGDGYLNENEASITQVITGSLGVAAGTPGVTVQVTIAGGTPIDAINNGDGTWSLELPLGSFIGIDDGVHDIVVTVKDAAGNSSSADYAVHFSLTPPTITVGSFAGDNALNYAESLLPQVLSGTTSAEVGQTVTITLGGQTFTTKVQEGGVWSLTLQPTELDTLTSGTLQVSVTDKAGNTNSTPLTSISVDLTTVDPSLSINPIGGDGYLNFSELNGQTTFTVSGKSHGVLPPGIVLVYLNDMLVGSPSVDINGNWSVNISTLDLINGDGSYTVKAQTSLPIMVDIKNVIVDTVAPTITIGTFTGNDRLNSTEAQASLGQTISGTTSGGVVGRQVTVSLNGKDYHTVVQGDGSWSVTVPKGDLSQLPQGANTITASVSDAAGNPGSASHPIQVDTIAPLLTVDVLGVGNVLTALEALVDLLITGTGNAGDTIRVSLGGTILTATVGGDNKWQVSFTPEQLVNLVDGPITIGVTSTDAAGNVTSANVGLNVAINSLLGVGAGLVFGGDGILNLAESLLTQVISGTATGNYAGATVSLTIAGQTLTAQVGPNGKWSLSLDPSLWAGLIGNTLALDLSITDANGNVAHQLINTQLALTNLPTINSVVAFGDGLLSLLESTASQLITGVIGNWSPGVSVTVTLGTQTYGATVLPNGTWSVSIPSNILSGLSDGITTVGVKVTDTSGNSVQQNVNVNVITHNLPTISLNPLFGDGTLSITELLGALSIGGTSTGLAGRTISVNIAGAPTLSAVVNADGTWSVALTPSVIGILQGIGSGNVTVSVSASDVAGNPANTSVGLHLDLLPPLLGSITLFGDGLLNATDATLTQTISGMLSNAPIGTVVTIKLGNSTLVGVVTQADGSFSINVLPSVLSQLPDGNLTANINITTPDGNSTNTTANVQVGLKNLPVVSLDPLFGNDGFLNQVEAAAGQLISGTVTNLTSGQVAINVGGTLINATINPNGTWSVLVPGSVLSNLPDGTLSVSASVVDAVGNSNSASASLNAIIHKLPSISIGSLFGDGLLSVVDLLTAQTISGTSSNLSVGTQILVTIGSSTYNATVGANGAWSLSLSPAILSTIQDGSFTVSVSVKDAAGNQASSSSLLQVTAHQPPTLSLTNIFGNDGLSAADLLSVQTISGTSTNAQGSTVNITIGTQVFHALVGSDGSWSVSVSGSLLSGLLDGNYTVSASVTNGAGNTVSASSPLTVITHNLPTVTLNQLFGDGGLNIADALAGQVLGGTLTNAIGATVTVTVGGVNFNATVGPNGTWSLSLPNNILQSLPNGNLQVDVTVRDAAGNTSSAHASAEVKLTAPQLSYNPLSLLNVTQLLNNGLTITGNSRYLGSSGKLMVSVLGLAGVAAQVSDNGTWTVTLHLTLTQLLSLTLASLVKLEAVDSVGNGVSVEVGLGTALVLPPLVQPTALAHDALATDGSGHESSTSATTSEHTDTARTAASTPASTPAESESHTTESSAVESQHSLSAVLSSGVQLSGEAVVGSAGNDEIHLSSLGFSHIDGGAGIDTLILAGNGLNLDLTALGDKVQNIDIINLGLSGSNGITLDLNSSLNVTDRPSDSLIIQGDDDDWVNLVSSHGDTWSVSGQREVGGVTYDVYHNSAQEGSTLGDVLIQHGLHVNLV</sequence>
<feature type="domain" description="Bacterial Ig-like" evidence="2">
    <location>
        <begin position="2564"/>
        <end position="2625"/>
    </location>
</feature>
<feature type="domain" description="Bacterial Ig-like" evidence="2">
    <location>
        <begin position="1245"/>
        <end position="1304"/>
    </location>
</feature>
<proteinExistence type="predicted"/>
<dbReference type="InterPro" id="IPR013783">
    <property type="entry name" value="Ig-like_fold"/>
</dbReference>
<dbReference type="Pfam" id="PF19077">
    <property type="entry name" value="Big_13"/>
    <property type="match status" value="10"/>
</dbReference>
<evidence type="ECO:0000259" key="3">
    <source>
        <dbReference type="Pfam" id="PF22783"/>
    </source>
</evidence>
<dbReference type="Pfam" id="PF22783">
    <property type="entry name" value="BapA_N"/>
    <property type="match status" value="1"/>
</dbReference>
<dbReference type="NCBIfam" id="NF033677">
    <property type="entry name" value="biofilm_BapA_N"/>
    <property type="match status" value="1"/>
</dbReference>
<dbReference type="Proteomes" id="UP000249005">
    <property type="component" value="Chromosome 1"/>
</dbReference>
<dbReference type="InterPro" id="IPR049826">
    <property type="entry name" value="Ig-like_ice"/>
</dbReference>
<organism evidence="4 5">
    <name type="scientific">Leminorella richardii</name>
    <dbReference type="NCBI Taxonomy" id="158841"/>
    <lineage>
        <taxon>Bacteria</taxon>
        <taxon>Pseudomonadati</taxon>
        <taxon>Pseudomonadota</taxon>
        <taxon>Gammaproteobacteria</taxon>
        <taxon>Enterobacterales</taxon>
        <taxon>Budviciaceae</taxon>
        <taxon>Leminorella</taxon>
    </lineage>
</organism>
<dbReference type="EMBL" id="LS483470">
    <property type="protein sequence ID" value="SQI40656.1"/>
    <property type="molecule type" value="Genomic_DNA"/>
</dbReference>
<feature type="compositionally biased region" description="Low complexity" evidence="1">
    <location>
        <begin position="2949"/>
        <end position="2990"/>
    </location>
</feature>
<feature type="domain" description="Biofilm-associated protein BapA-like prefix-like" evidence="3">
    <location>
        <begin position="5"/>
        <end position="93"/>
    </location>
</feature>
<name>A0A2X4UL68_9GAMM</name>
<feature type="domain" description="Bacterial Ig-like" evidence="2">
    <location>
        <begin position="523"/>
        <end position="597"/>
    </location>
</feature>
<gene>
    <name evidence="4" type="ORF">NCTC12151_01699</name>
</gene>
<evidence type="ECO:0000313" key="5">
    <source>
        <dbReference type="Proteomes" id="UP000249005"/>
    </source>
</evidence>
<keyword evidence="5" id="KW-1185">Reference proteome</keyword>
<protein>
    <submittedName>
        <fullName evidence="4">HYR domain</fullName>
    </submittedName>
</protein>
<feature type="domain" description="Bacterial Ig-like" evidence="2">
    <location>
        <begin position="336"/>
        <end position="399"/>
    </location>
</feature>
<dbReference type="InterPro" id="IPR044016">
    <property type="entry name" value="Big_13"/>
</dbReference>
<feature type="domain" description="Bacterial Ig-like" evidence="2">
    <location>
        <begin position="933"/>
        <end position="1000"/>
    </location>
</feature>
<dbReference type="Gene3D" id="2.60.40.10">
    <property type="entry name" value="Immunoglobulins"/>
    <property type="match status" value="26"/>
</dbReference>
<feature type="domain" description="Bacterial Ig-like" evidence="2">
    <location>
        <begin position="843"/>
        <end position="905"/>
    </location>
</feature>
<dbReference type="NCBIfam" id="NF012196">
    <property type="entry name" value="Ig_like_ice"/>
    <property type="match status" value="3"/>
</dbReference>
<dbReference type="KEGG" id="lri:NCTC12151_01699"/>
<feature type="domain" description="Bacterial Ig-like" evidence="2">
    <location>
        <begin position="1858"/>
        <end position="1919"/>
    </location>
</feature>